<feature type="transmembrane region" description="Helical" evidence="4">
    <location>
        <begin position="16"/>
        <end position="38"/>
    </location>
</feature>
<evidence type="ECO:0000256" key="3">
    <source>
        <dbReference type="ARBA" id="ARBA00022827"/>
    </source>
</evidence>
<dbReference type="Gene3D" id="3.50.50.60">
    <property type="entry name" value="FAD/NAD(P)-binding domain"/>
    <property type="match status" value="1"/>
</dbReference>
<comment type="cofactor">
    <cofactor evidence="1">
        <name>FAD</name>
        <dbReference type="ChEBI" id="CHEBI:57692"/>
    </cofactor>
</comment>
<evidence type="ECO:0000256" key="2">
    <source>
        <dbReference type="ARBA" id="ARBA00022630"/>
    </source>
</evidence>
<keyword evidence="3" id="KW-0274">FAD</keyword>
<accession>A0A382ZWC8</accession>
<keyword evidence="4" id="KW-0472">Membrane</keyword>
<keyword evidence="2" id="KW-0285">Flavoprotein</keyword>
<evidence type="ECO:0000256" key="4">
    <source>
        <dbReference type="SAM" id="Phobius"/>
    </source>
</evidence>
<feature type="domain" description="MnmG N-terminal" evidence="5">
    <location>
        <begin position="21"/>
        <end position="48"/>
    </location>
</feature>
<organism evidence="6">
    <name type="scientific">marine metagenome</name>
    <dbReference type="NCBI Taxonomy" id="408172"/>
    <lineage>
        <taxon>unclassified sequences</taxon>
        <taxon>metagenomes</taxon>
        <taxon>ecological metagenomes</taxon>
    </lineage>
</organism>
<evidence type="ECO:0000256" key="1">
    <source>
        <dbReference type="ARBA" id="ARBA00001974"/>
    </source>
</evidence>
<feature type="non-terminal residue" evidence="6">
    <location>
        <position position="48"/>
    </location>
</feature>
<sequence>MPPVNLNSPLRFDDDLPYAVDVVVIGAGVAGVCAARYLKQAGVSVFLC</sequence>
<evidence type="ECO:0000259" key="5">
    <source>
        <dbReference type="Pfam" id="PF01134"/>
    </source>
</evidence>
<dbReference type="InterPro" id="IPR036188">
    <property type="entry name" value="FAD/NAD-bd_sf"/>
</dbReference>
<dbReference type="InterPro" id="IPR040131">
    <property type="entry name" value="MnmG_N"/>
</dbReference>
<keyword evidence="4" id="KW-0812">Transmembrane</keyword>
<dbReference type="SUPFAM" id="SSF51905">
    <property type="entry name" value="FAD/NAD(P)-binding domain"/>
    <property type="match status" value="1"/>
</dbReference>
<proteinExistence type="predicted"/>
<protein>
    <recommendedName>
        <fullName evidence="5">MnmG N-terminal domain-containing protein</fullName>
    </recommendedName>
</protein>
<dbReference type="AlphaFoldDB" id="A0A382ZWC8"/>
<reference evidence="6" key="1">
    <citation type="submission" date="2018-05" db="EMBL/GenBank/DDBJ databases">
        <authorList>
            <person name="Lanie J.A."/>
            <person name="Ng W.-L."/>
            <person name="Kazmierczak K.M."/>
            <person name="Andrzejewski T.M."/>
            <person name="Davidsen T.M."/>
            <person name="Wayne K.J."/>
            <person name="Tettelin H."/>
            <person name="Glass J.I."/>
            <person name="Rusch D."/>
            <person name="Podicherti R."/>
            <person name="Tsui H.-C.T."/>
            <person name="Winkler M.E."/>
        </authorList>
    </citation>
    <scope>NUCLEOTIDE SEQUENCE</scope>
</reference>
<name>A0A382ZWC8_9ZZZZ</name>
<gene>
    <name evidence="6" type="ORF">METZ01_LOCUS452424</name>
</gene>
<dbReference type="EMBL" id="UINC01187053">
    <property type="protein sequence ID" value="SVD99570.1"/>
    <property type="molecule type" value="Genomic_DNA"/>
</dbReference>
<evidence type="ECO:0000313" key="6">
    <source>
        <dbReference type="EMBL" id="SVD99570.1"/>
    </source>
</evidence>
<keyword evidence="4" id="KW-1133">Transmembrane helix</keyword>
<dbReference type="Pfam" id="PF01134">
    <property type="entry name" value="GIDA"/>
    <property type="match status" value="1"/>
</dbReference>